<comment type="similarity">
    <text evidence="5">Belongs to the PINX1 family.</text>
</comment>
<dbReference type="InterPro" id="IPR000467">
    <property type="entry name" value="G_patch_dom"/>
</dbReference>
<dbReference type="AlphaFoldDB" id="A0AAW0E141"/>
<feature type="non-terminal residue" evidence="9">
    <location>
        <position position="399"/>
    </location>
</feature>
<organism evidence="9 10">
    <name type="scientific">Favolaschia claudopus</name>
    <dbReference type="NCBI Taxonomy" id="2862362"/>
    <lineage>
        <taxon>Eukaryota</taxon>
        <taxon>Fungi</taxon>
        <taxon>Dikarya</taxon>
        <taxon>Basidiomycota</taxon>
        <taxon>Agaricomycotina</taxon>
        <taxon>Agaricomycetes</taxon>
        <taxon>Agaricomycetidae</taxon>
        <taxon>Agaricales</taxon>
        <taxon>Marasmiineae</taxon>
        <taxon>Mycenaceae</taxon>
        <taxon>Favolaschia</taxon>
    </lineage>
</organism>
<feature type="compositionally biased region" description="Basic and acidic residues" evidence="7">
    <location>
        <begin position="305"/>
        <end position="324"/>
    </location>
</feature>
<dbReference type="GO" id="GO:0003676">
    <property type="term" value="F:nucleic acid binding"/>
    <property type="evidence" value="ECO:0007669"/>
    <property type="project" value="InterPro"/>
</dbReference>
<feature type="compositionally biased region" description="Basic residues" evidence="7">
    <location>
        <begin position="373"/>
        <end position="383"/>
    </location>
</feature>
<dbReference type="PROSITE" id="PS50174">
    <property type="entry name" value="G_PATCH"/>
    <property type="match status" value="1"/>
</dbReference>
<keyword evidence="10" id="KW-1185">Reference proteome</keyword>
<feature type="compositionally biased region" description="Acidic residues" evidence="7">
    <location>
        <begin position="357"/>
        <end position="369"/>
    </location>
</feature>
<feature type="compositionally biased region" description="Basic and acidic residues" evidence="7">
    <location>
        <begin position="93"/>
        <end position="104"/>
    </location>
</feature>
<feature type="domain" description="G-patch" evidence="8">
    <location>
        <begin position="25"/>
        <end position="71"/>
    </location>
</feature>
<comment type="caution">
    <text evidence="9">The sequence shown here is derived from an EMBL/GenBank/DDBJ whole genome shotgun (WGS) entry which is preliminary data.</text>
</comment>
<feature type="compositionally biased region" description="Basic and acidic residues" evidence="7">
    <location>
        <begin position="384"/>
        <end position="399"/>
    </location>
</feature>
<dbReference type="PANTHER" id="PTHR23149:SF31">
    <property type="entry name" value="PROTEIN PXR1"/>
    <property type="match status" value="1"/>
</dbReference>
<keyword evidence="3" id="KW-0698">rRNA processing</keyword>
<feature type="compositionally biased region" description="Basic and acidic residues" evidence="7">
    <location>
        <begin position="111"/>
        <end position="126"/>
    </location>
</feature>
<protein>
    <recommendedName>
        <fullName evidence="6">PinX1-related protein 1</fullName>
    </recommendedName>
</protein>
<evidence type="ECO:0000256" key="5">
    <source>
        <dbReference type="ARBA" id="ARBA00038007"/>
    </source>
</evidence>
<evidence type="ECO:0000256" key="1">
    <source>
        <dbReference type="ARBA" id="ARBA00004604"/>
    </source>
</evidence>
<name>A0AAW0E141_9AGAR</name>
<evidence type="ECO:0000256" key="3">
    <source>
        <dbReference type="ARBA" id="ARBA00022552"/>
    </source>
</evidence>
<accession>A0AAW0E141</accession>
<keyword evidence="4" id="KW-0539">Nucleus</keyword>
<dbReference type="EMBL" id="JAWWNJ010000004">
    <property type="protein sequence ID" value="KAK7057498.1"/>
    <property type="molecule type" value="Genomic_DNA"/>
</dbReference>
<evidence type="ECO:0000256" key="2">
    <source>
        <dbReference type="ARBA" id="ARBA00022517"/>
    </source>
</evidence>
<evidence type="ECO:0000313" key="9">
    <source>
        <dbReference type="EMBL" id="KAK7057498.1"/>
    </source>
</evidence>
<comment type="subcellular location">
    <subcellularLocation>
        <location evidence="1">Nucleus</location>
        <location evidence="1">Nucleolus</location>
    </subcellularLocation>
</comment>
<reference evidence="9 10" key="1">
    <citation type="journal article" date="2024" name="J Genomics">
        <title>Draft genome sequencing and assembly of Favolaschia claudopus CIRM-BRFM 2984 isolated from oak limbs.</title>
        <authorList>
            <person name="Navarro D."/>
            <person name="Drula E."/>
            <person name="Chaduli D."/>
            <person name="Cazenave R."/>
            <person name="Ahrendt S."/>
            <person name="Wang J."/>
            <person name="Lipzen A."/>
            <person name="Daum C."/>
            <person name="Barry K."/>
            <person name="Grigoriev I.V."/>
            <person name="Favel A."/>
            <person name="Rosso M.N."/>
            <person name="Martin F."/>
        </authorList>
    </citation>
    <scope>NUCLEOTIDE SEQUENCE [LARGE SCALE GENOMIC DNA]</scope>
    <source>
        <strain evidence="9 10">CIRM-BRFM 2984</strain>
    </source>
</reference>
<dbReference type="GO" id="GO:0005730">
    <property type="term" value="C:nucleolus"/>
    <property type="evidence" value="ECO:0007669"/>
    <property type="project" value="UniProtKB-SubCell"/>
</dbReference>
<dbReference type="PANTHER" id="PTHR23149">
    <property type="entry name" value="G PATCH DOMAIN CONTAINING PROTEIN"/>
    <property type="match status" value="1"/>
</dbReference>
<dbReference type="Pfam" id="PF01585">
    <property type="entry name" value="G-patch"/>
    <property type="match status" value="1"/>
</dbReference>
<sequence>MGLSERKTKQRIGHDPRNLTWADDAAKFGASYLSKFGWDSSKGLGAEGDGRLSHIKVSQKLDMMGIGAAHQRDPNGIAWKQNKDFERLLERLNADATPEVKEEPVPDALAEEYKKRKRQDGDEPAVKKKRRKSEPVTEAEVVGAVEAVKPVVPRHRAHRARAIAAKNIASKSAAAIAEILGVAPTAASDVSTPTASPNGSVTPCGDDVTLEKLTTSTKSVSDYFKDKLLAKAGKSGSVVTTPSDAIKSEIDYDAPRGGLGSSRVQFAVKEESVEPPARIGLGGFKSSMMASFFSASSTLPVAKESSAEVKDEKAVSDTADTGKRTDKKGKRRSVDQSEVAITETSGKNKRQKHREDAEDASNADAVDEEETKRAKKERKRLKALKKEQKTKDEEEPQVK</sequence>
<evidence type="ECO:0000259" key="8">
    <source>
        <dbReference type="PROSITE" id="PS50174"/>
    </source>
</evidence>
<feature type="region of interest" description="Disordered" evidence="7">
    <location>
        <begin position="93"/>
        <end position="137"/>
    </location>
</feature>
<evidence type="ECO:0000256" key="7">
    <source>
        <dbReference type="SAM" id="MobiDB-lite"/>
    </source>
</evidence>
<dbReference type="InterPro" id="IPR050656">
    <property type="entry name" value="PINX1"/>
</dbReference>
<keyword evidence="2" id="KW-0690">Ribosome biogenesis</keyword>
<dbReference type="GO" id="GO:0006364">
    <property type="term" value="P:rRNA processing"/>
    <property type="evidence" value="ECO:0007669"/>
    <property type="project" value="UniProtKB-KW"/>
</dbReference>
<evidence type="ECO:0000256" key="4">
    <source>
        <dbReference type="ARBA" id="ARBA00023242"/>
    </source>
</evidence>
<evidence type="ECO:0000313" key="10">
    <source>
        <dbReference type="Proteomes" id="UP001362999"/>
    </source>
</evidence>
<proteinExistence type="inferred from homology"/>
<evidence type="ECO:0000256" key="6">
    <source>
        <dbReference type="ARBA" id="ARBA00041961"/>
    </source>
</evidence>
<feature type="region of interest" description="Disordered" evidence="7">
    <location>
        <begin position="300"/>
        <end position="399"/>
    </location>
</feature>
<dbReference type="Proteomes" id="UP001362999">
    <property type="component" value="Unassembled WGS sequence"/>
</dbReference>
<gene>
    <name evidence="9" type="ORF">R3P38DRAFT_2841307</name>
</gene>